<evidence type="ECO:0000313" key="1">
    <source>
        <dbReference type="EMBL" id="VFU45179.1"/>
    </source>
</evidence>
<protein>
    <submittedName>
        <fullName evidence="1">Uncharacterized protein</fullName>
    </submittedName>
</protein>
<dbReference type="EMBL" id="CAADRP010001619">
    <property type="protein sequence ID" value="VFU45179.1"/>
    <property type="molecule type" value="Genomic_DNA"/>
</dbReference>
<gene>
    <name evidence="1" type="ORF">SVIM_LOCUS281869</name>
</gene>
<reference evidence="1" key="1">
    <citation type="submission" date="2019-03" db="EMBL/GenBank/DDBJ databases">
        <authorList>
            <person name="Mank J."/>
            <person name="Almeida P."/>
        </authorList>
    </citation>
    <scope>NUCLEOTIDE SEQUENCE</scope>
    <source>
        <strain evidence="1">78183</strain>
    </source>
</reference>
<accession>A0A6N2LYB9</accession>
<name>A0A6N2LYB9_SALVM</name>
<organism evidence="1">
    <name type="scientific">Salix viminalis</name>
    <name type="common">Common osier</name>
    <name type="synonym">Basket willow</name>
    <dbReference type="NCBI Taxonomy" id="40686"/>
    <lineage>
        <taxon>Eukaryota</taxon>
        <taxon>Viridiplantae</taxon>
        <taxon>Streptophyta</taxon>
        <taxon>Embryophyta</taxon>
        <taxon>Tracheophyta</taxon>
        <taxon>Spermatophyta</taxon>
        <taxon>Magnoliopsida</taxon>
        <taxon>eudicotyledons</taxon>
        <taxon>Gunneridae</taxon>
        <taxon>Pentapetalae</taxon>
        <taxon>rosids</taxon>
        <taxon>fabids</taxon>
        <taxon>Malpighiales</taxon>
        <taxon>Salicaceae</taxon>
        <taxon>Saliceae</taxon>
        <taxon>Salix</taxon>
    </lineage>
</organism>
<dbReference type="AlphaFoldDB" id="A0A6N2LYB9"/>
<proteinExistence type="predicted"/>
<sequence>MAKMCTGSVMAKSSTLHNSFVLVLSGRLVLRPSMMKILQGRWTLGSILFTTKEKVEERAQL</sequence>